<protein>
    <recommendedName>
        <fullName evidence="3">WXG100 family type VII secretion target</fullName>
    </recommendedName>
</protein>
<accession>A0A5C6DWT6</accession>
<dbReference type="Proteomes" id="UP000315471">
    <property type="component" value="Unassembled WGS sequence"/>
</dbReference>
<comment type="caution">
    <text evidence="1">The sequence shown here is derived from an EMBL/GenBank/DDBJ whole genome shotgun (WGS) entry which is preliminary data.</text>
</comment>
<dbReference type="OrthoDB" id="280891at2"/>
<reference evidence="1 2" key="1">
    <citation type="submission" date="2019-02" db="EMBL/GenBank/DDBJ databases">
        <title>Deep-cultivation of Planctomycetes and their phenomic and genomic characterization uncovers novel biology.</title>
        <authorList>
            <person name="Wiegand S."/>
            <person name="Jogler M."/>
            <person name="Boedeker C."/>
            <person name="Pinto D."/>
            <person name="Vollmers J."/>
            <person name="Rivas-Marin E."/>
            <person name="Kohn T."/>
            <person name="Peeters S.H."/>
            <person name="Heuer A."/>
            <person name="Rast P."/>
            <person name="Oberbeckmann S."/>
            <person name="Bunk B."/>
            <person name="Jeske O."/>
            <person name="Meyerdierks A."/>
            <person name="Storesund J.E."/>
            <person name="Kallscheuer N."/>
            <person name="Luecker S."/>
            <person name="Lage O.M."/>
            <person name="Pohl T."/>
            <person name="Merkel B.J."/>
            <person name="Hornburger P."/>
            <person name="Mueller R.-W."/>
            <person name="Bruemmer F."/>
            <person name="Labrenz M."/>
            <person name="Spormann A.M."/>
            <person name="Op Den Camp H."/>
            <person name="Overmann J."/>
            <person name="Amann R."/>
            <person name="Jetten M.S.M."/>
            <person name="Mascher T."/>
            <person name="Medema M.H."/>
            <person name="Devos D.P."/>
            <person name="Kaster A.-K."/>
            <person name="Ovreas L."/>
            <person name="Rohde M."/>
            <person name="Galperin M.Y."/>
            <person name="Jogler C."/>
        </authorList>
    </citation>
    <scope>NUCLEOTIDE SEQUENCE [LARGE SCALE GENOMIC DNA]</scope>
    <source>
        <strain evidence="1 2">Q31b</strain>
    </source>
</reference>
<dbReference type="EMBL" id="SJPY01000004">
    <property type="protein sequence ID" value="TWU41210.1"/>
    <property type="molecule type" value="Genomic_DNA"/>
</dbReference>
<evidence type="ECO:0000313" key="1">
    <source>
        <dbReference type="EMBL" id="TWU41210.1"/>
    </source>
</evidence>
<dbReference type="AlphaFoldDB" id="A0A5C6DWT6"/>
<evidence type="ECO:0000313" key="2">
    <source>
        <dbReference type="Proteomes" id="UP000315471"/>
    </source>
</evidence>
<sequence length="82" mass="9666">MTIKLGPIRDAENKIRRDFIDFAKLWAEVRESWVDDRSRQFEQEHLSSLGPSLNRFASAMTEFCEVIRRADEALADDQHRDQ</sequence>
<dbReference type="RefSeq" id="WP_146600069.1">
    <property type="nucleotide sequence ID" value="NZ_SJPY01000004.1"/>
</dbReference>
<organism evidence="1 2">
    <name type="scientific">Novipirellula aureliae</name>
    <dbReference type="NCBI Taxonomy" id="2527966"/>
    <lineage>
        <taxon>Bacteria</taxon>
        <taxon>Pseudomonadati</taxon>
        <taxon>Planctomycetota</taxon>
        <taxon>Planctomycetia</taxon>
        <taxon>Pirellulales</taxon>
        <taxon>Pirellulaceae</taxon>
        <taxon>Novipirellula</taxon>
    </lineage>
</organism>
<keyword evidence="2" id="KW-1185">Reference proteome</keyword>
<name>A0A5C6DWT6_9BACT</name>
<gene>
    <name evidence="1" type="ORF">Q31b_26490</name>
</gene>
<proteinExistence type="predicted"/>
<evidence type="ECO:0008006" key="3">
    <source>
        <dbReference type="Google" id="ProtNLM"/>
    </source>
</evidence>